<dbReference type="AlphaFoldDB" id="A0A1Q9DSR9"/>
<evidence type="ECO:0000313" key="1">
    <source>
        <dbReference type="EMBL" id="OLP98201.1"/>
    </source>
</evidence>
<reference evidence="1 2" key="1">
    <citation type="submission" date="2016-02" db="EMBL/GenBank/DDBJ databases">
        <title>Genome analysis of coral dinoflagellate symbionts highlights evolutionary adaptations to a symbiotic lifestyle.</title>
        <authorList>
            <person name="Aranda M."/>
            <person name="Li Y."/>
            <person name="Liew Y.J."/>
            <person name="Baumgarten S."/>
            <person name="Simakov O."/>
            <person name="Wilson M."/>
            <person name="Piel J."/>
            <person name="Ashoor H."/>
            <person name="Bougouffa S."/>
            <person name="Bajic V.B."/>
            <person name="Ryu T."/>
            <person name="Ravasi T."/>
            <person name="Bayer T."/>
            <person name="Micklem G."/>
            <person name="Kim H."/>
            <person name="Bhak J."/>
            <person name="Lajeunesse T.C."/>
            <person name="Voolstra C.R."/>
        </authorList>
    </citation>
    <scope>NUCLEOTIDE SEQUENCE [LARGE SCALE GENOMIC DNA]</scope>
    <source>
        <strain evidence="1 2">CCMP2467</strain>
    </source>
</reference>
<dbReference type="Proteomes" id="UP000186817">
    <property type="component" value="Unassembled WGS sequence"/>
</dbReference>
<proteinExistence type="predicted"/>
<accession>A0A1Q9DSR9</accession>
<protein>
    <submittedName>
        <fullName evidence="1">Uncharacterized protein</fullName>
    </submittedName>
</protein>
<organism evidence="1 2">
    <name type="scientific">Symbiodinium microadriaticum</name>
    <name type="common">Dinoflagellate</name>
    <name type="synonym">Zooxanthella microadriatica</name>
    <dbReference type="NCBI Taxonomy" id="2951"/>
    <lineage>
        <taxon>Eukaryota</taxon>
        <taxon>Sar</taxon>
        <taxon>Alveolata</taxon>
        <taxon>Dinophyceae</taxon>
        <taxon>Suessiales</taxon>
        <taxon>Symbiodiniaceae</taxon>
        <taxon>Symbiodinium</taxon>
    </lineage>
</organism>
<comment type="caution">
    <text evidence="1">The sequence shown here is derived from an EMBL/GenBank/DDBJ whole genome shotgun (WGS) entry which is preliminary data.</text>
</comment>
<gene>
    <name evidence="1" type="ORF">AK812_SmicGene19359</name>
</gene>
<evidence type="ECO:0000313" key="2">
    <source>
        <dbReference type="Proteomes" id="UP000186817"/>
    </source>
</evidence>
<dbReference type="OrthoDB" id="10275592at2759"/>
<sequence>MSAAGIRHIEFHVDDLQDSLTSCSDVLVIQQESMPGAFSTEAGTTGVCLKTSSGFWKLSAHLTSRGLTPGCGVQLLRLAESSHPLNAETAHVAAIDSSCDPLVHDMHHIPELQELSFYRKALRKAGHQSNWLTDVARSTLCGMREDVKGEDAEGQAAGAERLSRSRSIGVSTNTCPKLGCFGGAKARTSKTKTLDAVGNATEGSQAFVAEVSSKGAHPAALCWLLARPGNEVGVGAPTGIPSFLFPIDCDVETFSS</sequence>
<keyword evidence="2" id="KW-1185">Reference proteome</keyword>
<dbReference type="EMBL" id="LSRX01000404">
    <property type="protein sequence ID" value="OLP98201.1"/>
    <property type="molecule type" value="Genomic_DNA"/>
</dbReference>
<name>A0A1Q9DSR9_SYMMI</name>